<accession>A0AAW0PD95</accession>
<reference evidence="3" key="1">
    <citation type="submission" date="2024-04" db="EMBL/GenBank/DDBJ databases">
        <title>Salinicola lusitanus LLJ914,a marine bacterium isolated from the Okinawa Trough.</title>
        <authorList>
            <person name="Li J."/>
        </authorList>
    </citation>
    <scope>NUCLEOTIDE SEQUENCE [LARGE SCALE GENOMIC DNA]</scope>
</reference>
<dbReference type="AlphaFoldDB" id="A0AAW0PD95"/>
<feature type="compositionally biased region" description="Polar residues" evidence="1">
    <location>
        <begin position="33"/>
        <end position="64"/>
    </location>
</feature>
<organism evidence="2 3">
    <name type="scientific">Mugilogobius chulae</name>
    <name type="common">yellowstripe goby</name>
    <dbReference type="NCBI Taxonomy" id="88201"/>
    <lineage>
        <taxon>Eukaryota</taxon>
        <taxon>Metazoa</taxon>
        <taxon>Chordata</taxon>
        <taxon>Craniata</taxon>
        <taxon>Vertebrata</taxon>
        <taxon>Euteleostomi</taxon>
        <taxon>Actinopterygii</taxon>
        <taxon>Neopterygii</taxon>
        <taxon>Teleostei</taxon>
        <taxon>Neoteleostei</taxon>
        <taxon>Acanthomorphata</taxon>
        <taxon>Gobiaria</taxon>
        <taxon>Gobiiformes</taxon>
        <taxon>Gobioidei</taxon>
        <taxon>Gobiidae</taxon>
        <taxon>Gobionellinae</taxon>
        <taxon>Mugilogobius</taxon>
    </lineage>
</organism>
<feature type="compositionally biased region" description="Polar residues" evidence="1">
    <location>
        <begin position="1"/>
        <end position="23"/>
    </location>
</feature>
<evidence type="ECO:0000313" key="3">
    <source>
        <dbReference type="Proteomes" id="UP001460270"/>
    </source>
</evidence>
<name>A0AAW0PD95_9GOBI</name>
<evidence type="ECO:0000256" key="1">
    <source>
        <dbReference type="SAM" id="MobiDB-lite"/>
    </source>
</evidence>
<feature type="region of interest" description="Disordered" evidence="1">
    <location>
        <begin position="1"/>
        <end position="64"/>
    </location>
</feature>
<proteinExistence type="predicted"/>
<gene>
    <name evidence="2" type="ORF">WMY93_010515</name>
</gene>
<protein>
    <submittedName>
        <fullName evidence="2">Uncharacterized protein</fullName>
    </submittedName>
</protein>
<dbReference type="EMBL" id="JBBPFD010000007">
    <property type="protein sequence ID" value="KAK7919231.1"/>
    <property type="molecule type" value="Genomic_DNA"/>
</dbReference>
<dbReference type="Proteomes" id="UP001460270">
    <property type="component" value="Unassembled WGS sequence"/>
</dbReference>
<evidence type="ECO:0000313" key="2">
    <source>
        <dbReference type="EMBL" id="KAK7919231.1"/>
    </source>
</evidence>
<sequence>MAASFTSAPLEQPGSTAGLTQRHTLLHRPLLQTDGSVPSESTVQTRDSVQVRSETQSAQTSALP</sequence>
<keyword evidence="3" id="KW-1185">Reference proteome</keyword>
<comment type="caution">
    <text evidence="2">The sequence shown here is derived from an EMBL/GenBank/DDBJ whole genome shotgun (WGS) entry which is preliminary data.</text>
</comment>